<dbReference type="EMBL" id="CP092886">
    <property type="protein sequence ID" value="UYV84189.1"/>
    <property type="molecule type" value="Genomic_DNA"/>
</dbReference>
<gene>
    <name evidence="2" type="ORF">LAZ67_X001476</name>
</gene>
<proteinExistence type="predicted"/>
<dbReference type="PANTHER" id="PTHR21301:SF10">
    <property type="entry name" value="REVERSE TRANSCRIPTASE DOMAIN-CONTAINING PROTEIN"/>
    <property type="match status" value="1"/>
</dbReference>
<dbReference type="PANTHER" id="PTHR21301">
    <property type="entry name" value="REVERSE TRANSCRIPTASE"/>
    <property type="match status" value="1"/>
</dbReference>
<keyword evidence="3" id="KW-1185">Reference proteome</keyword>
<evidence type="ECO:0000313" key="2">
    <source>
        <dbReference type="EMBL" id="UYV84189.1"/>
    </source>
</evidence>
<dbReference type="InterPro" id="IPR035901">
    <property type="entry name" value="GIY-YIG_endonuc_sf"/>
</dbReference>
<evidence type="ECO:0000259" key="1">
    <source>
        <dbReference type="Pfam" id="PF26215"/>
    </source>
</evidence>
<sequence length="559" mass="65576">MLTTCWANGLQWERIVFTDEKLFTFEQVHNHQNDRSWHAEAPDMSVLVEHRQNTQSVMAWAGICVSCKTPLIFMDQGVRINQVSCRNILMVIVLLWAQIHLGNADWTFQQNQIYRQIKGSPMGSPLSLTVAEIVLLTIDEWINSRENLGIKKWRRYIDDIYCEYHLGADQAILDTLNSYHPEIKFTIEREENHTLPYLDALIFRNRNSFQTTVYYKDTTKPSYIPFNSYSPVSYKISVVKTLTKRLHTHCSLRALKEKENIYNNLRTFGYPPDFIRKHTFIPFKKVTLTVNRTRGFIDFSPTNQRIAHDLRKYGIQFTYRSTSTTGHILRNPITKPGVKHDVQHKSNAIYSVACNDCESVYVGETGRKIENRIKEHKYNISSKDPRSLLYQHTLNTGHSFDLDNPICHYNNIRYKGERLILESLGLPKGSILNPILFYIYLNDVHIFIKPPAKIALYADDIIWVSKNILSDAEHSLNKAMKNLQKLQTHQLQHGEGKQEQNRRHKFVEPSRIFQEVHQRQRTQLRPELWSLRNNLHNADEGHHHETHSWLLSRFIKKMD</sequence>
<feature type="domain" description="Helix-turn-helix" evidence="1">
    <location>
        <begin position="223"/>
        <end position="278"/>
    </location>
</feature>
<evidence type="ECO:0000313" key="3">
    <source>
        <dbReference type="Proteomes" id="UP001235939"/>
    </source>
</evidence>
<dbReference type="InterPro" id="IPR036397">
    <property type="entry name" value="RNaseH_sf"/>
</dbReference>
<dbReference type="InterPro" id="IPR058912">
    <property type="entry name" value="HTH_animal"/>
</dbReference>
<accession>A0ABY6LTL4</accession>
<organism evidence="2 3">
    <name type="scientific">Cordylochernes scorpioides</name>
    <dbReference type="NCBI Taxonomy" id="51811"/>
    <lineage>
        <taxon>Eukaryota</taxon>
        <taxon>Metazoa</taxon>
        <taxon>Ecdysozoa</taxon>
        <taxon>Arthropoda</taxon>
        <taxon>Chelicerata</taxon>
        <taxon>Arachnida</taxon>
        <taxon>Pseudoscorpiones</taxon>
        <taxon>Cheliferoidea</taxon>
        <taxon>Chernetidae</taxon>
        <taxon>Cordylochernes</taxon>
    </lineage>
</organism>
<dbReference type="Gene3D" id="3.40.1440.10">
    <property type="entry name" value="GIY-YIG endonuclease"/>
    <property type="match status" value="1"/>
</dbReference>
<dbReference type="Pfam" id="PF26215">
    <property type="entry name" value="HTH_animal"/>
    <property type="match status" value="1"/>
</dbReference>
<protein>
    <recommendedName>
        <fullName evidence="1">Helix-turn-helix domain-containing protein</fullName>
    </recommendedName>
</protein>
<dbReference type="Gene3D" id="3.30.420.10">
    <property type="entry name" value="Ribonuclease H-like superfamily/Ribonuclease H"/>
    <property type="match status" value="1"/>
</dbReference>
<dbReference type="Proteomes" id="UP001235939">
    <property type="component" value="Chromosome X"/>
</dbReference>
<reference evidence="2 3" key="1">
    <citation type="submission" date="2022-03" db="EMBL/GenBank/DDBJ databases">
        <title>A chromosomal length assembly of Cordylochernes scorpioides.</title>
        <authorList>
            <person name="Zeh D."/>
            <person name="Zeh J."/>
        </authorList>
    </citation>
    <scope>NUCLEOTIDE SEQUENCE [LARGE SCALE GENOMIC DNA]</scope>
    <source>
        <strain evidence="2">IN4F17</strain>
        <tissue evidence="2">Whole Body</tissue>
    </source>
</reference>
<name>A0ABY6LTL4_9ARAC</name>